<protein>
    <submittedName>
        <fullName evidence="1">Uncharacterized protein</fullName>
    </submittedName>
</protein>
<organism evidence="1 2">
    <name type="scientific">Bemisia tabaci</name>
    <name type="common">Sweetpotato whitefly</name>
    <name type="synonym">Aleurodes tabaci</name>
    <dbReference type="NCBI Taxonomy" id="7038"/>
    <lineage>
        <taxon>Eukaryota</taxon>
        <taxon>Metazoa</taxon>
        <taxon>Ecdysozoa</taxon>
        <taxon>Arthropoda</taxon>
        <taxon>Hexapoda</taxon>
        <taxon>Insecta</taxon>
        <taxon>Pterygota</taxon>
        <taxon>Neoptera</taxon>
        <taxon>Paraneoptera</taxon>
        <taxon>Hemiptera</taxon>
        <taxon>Sternorrhyncha</taxon>
        <taxon>Aleyrodoidea</taxon>
        <taxon>Aleyrodidae</taxon>
        <taxon>Aleyrodinae</taxon>
        <taxon>Bemisia</taxon>
    </lineage>
</organism>
<name>A0A9P0A1T4_BEMTA</name>
<dbReference type="AlphaFoldDB" id="A0A9P0A1T4"/>
<evidence type="ECO:0000313" key="1">
    <source>
        <dbReference type="EMBL" id="CAH0382503.1"/>
    </source>
</evidence>
<proteinExistence type="predicted"/>
<sequence>MRNALTFFHAFTGCDSVSSFYGEGKTKAWSIWNKLENDLTGTFLRLSSCNEISNNDFEKNQLFTFLFMTRPARQNPSMNAGESVHSKKSIG</sequence>
<gene>
    <name evidence="1" type="ORF">BEMITA_LOCUS2041</name>
</gene>
<reference evidence="1" key="1">
    <citation type="submission" date="2021-12" db="EMBL/GenBank/DDBJ databases">
        <authorList>
            <person name="King R."/>
        </authorList>
    </citation>
    <scope>NUCLEOTIDE SEQUENCE</scope>
</reference>
<dbReference type="EMBL" id="OU963862">
    <property type="protein sequence ID" value="CAH0382503.1"/>
    <property type="molecule type" value="Genomic_DNA"/>
</dbReference>
<dbReference type="Proteomes" id="UP001152759">
    <property type="component" value="Chromosome 1"/>
</dbReference>
<keyword evidence="2" id="KW-1185">Reference proteome</keyword>
<evidence type="ECO:0000313" key="2">
    <source>
        <dbReference type="Proteomes" id="UP001152759"/>
    </source>
</evidence>
<accession>A0A9P0A1T4</accession>